<dbReference type="EMBL" id="BGKI01000007">
    <property type="protein sequence ID" value="GBH34515.1"/>
    <property type="molecule type" value="Genomic_DNA"/>
</dbReference>
<proteinExistence type="predicted"/>
<dbReference type="GeneID" id="76209193"/>
<protein>
    <submittedName>
        <fullName evidence="1">Uncharacterized protein</fullName>
    </submittedName>
</protein>
<organism evidence="1 2">
    <name type="scientific">Nitrosopumilus zosterae</name>
    <dbReference type="NCBI Taxonomy" id="718286"/>
    <lineage>
        <taxon>Archaea</taxon>
        <taxon>Nitrososphaerota</taxon>
        <taxon>Nitrososphaeria</taxon>
        <taxon>Nitrosopumilales</taxon>
        <taxon>Nitrosopumilaceae</taxon>
        <taxon>Nitrosopumilus</taxon>
    </lineage>
</organism>
<reference evidence="1 2" key="1">
    <citation type="submission" date="2018-05" db="EMBL/GenBank/DDBJ databases">
        <title>genome sequencing of Nitrosopumilus sp. NM25.</title>
        <authorList>
            <person name="Mori K."/>
            <person name="Nakagawa T."/>
        </authorList>
    </citation>
    <scope>NUCLEOTIDE SEQUENCE [LARGE SCALE GENOMIC DNA]</scope>
    <source>
        <strain evidence="1 2">NM25</strain>
    </source>
</reference>
<comment type="caution">
    <text evidence="1">The sequence shown here is derived from an EMBL/GenBank/DDBJ whole genome shotgun (WGS) entry which is preliminary data.</text>
</comment>
<name>A0A2S2KSU4_9ARCH</name>
<accession>A0A2S2KSU4</accession>
<evidence type="ECO:0000313" key="2">
    <source>
        <dbReference type="Proteomes" id="UP000245829"/>
    </source>
</evidence>
<evidence type="ECO:0000313" key="1">
    <source>
        <dbReference type="EMBL" id="GBH34515.1"/>
    </source>
</evidence>
<dbReference type="AlphaFoldDB" id="A0A2S2KSU4"/>
<keyword evidence="2" id="KW-1185">Reference proteome</keyword>
<sequence>MGDDRFTLKSLACEKEPIHPVDVKKVHSILNITYTKGDNSMVQRKKITEEQGRCYDHPK</sequence>
<gene>
    <name evidence="1" type="ORF">NZNM25_13060</name>
</gene>
<dbReference type="Proteomes" id="UP000245829">
    <property type="component" value="Unassembled WGS sequence"/>
</dbReference>
<dbReference type="RefSeq" id="WP_109877132.1">
    <property type="nucleotide sequence ID" value="NZ_AP026695.1"/>
</dbReference>